<dbReference type="InterPro" id="IPR018378">
    <property type="entry name" value="C-type_lectin_CS"/>
</dbReference>
<evidence type="ECO:0000313" key="3">
    <source>
        <dbReference type="EnsemblMetazoa" id="G7992.1:cds"/>
    </source>
</evidence>
<dbReference type="Pfam" id="PF00059">
    <property type="entry name" value="Lectin_C"/>
    <property type="match status" value="1"/>
</dbReference>
<evidence type="ECO:0000256" key="1">
    <source>
        <dbReference type="ARBA" id="ARBA00023157"/>
    </source>
</evidence>
<feature type="domain" description="C-type lectin" evidence="2">
    <location>
        <begin position="115"/>
        <end position="243"/>
    </location>
</feature>
<dbReference type="InterPro" id="IPR050111">
    <property type="entry name" value="C-type_lectin/snaclec_domain"/>
</dbReference>
<keyword evidence="1" id="KW-1015">Disulfide bond</keyword>
<protein>
    <recommendedName>
        <fullName evidence="2">C-type lectin domain-containing protein</fullName>
    </recommendedName>
</protein>
<dbReference type="EnsemblMetazoa" id="G7992.1">
    <property type="protein sequence ID" value="G7992.1:cds"/>
    <property type="gene ID" value="G7992"/>
</dbReference>
<accession>A0A8W8NT56</accession>
<dbReference type="AlphaFoldDB" id="A0A8W8NT56"/>
<proteinExistence type="predicted"/>
<sequence>MYSFSKLYITLTLVFPYHINCDLQHSRFSNSGEEDLTGWTSDAIFDRHNYSRVRCGILCLEDQCCEKFLYSASTRRCIGLHFMDFYSSSFENSVLTMYEGMKAYQKGCEIGWFEFKGHCYIQVQGRYTWDEAKNECEKMCSYLVEIDSQDENDFLTTTIINKDNCGTETDYKCSSWTGGNDIEMEGGYVWDHSYTDLNFTNWSLQEPNEVNPDSALSRDCIDIKRSGFWVDRPCSTLNSFVCEKFSEDFGDFKVDFDMK</sequence>
<dbReference type="InterPro" id="IPR016186">
    <property type="entry name" value="C-type_lectin-like/link_sf"/>
</dbReference>
<evidence type="ECO:0000313" key="4">
    <source>
        <dbReference type="Proteomes" id="UP000005408"/>
    </source>
</evidence>
<keyword evidence="4" id="KW-1185">Reference proteome</keyword>
<dbReference type="Proteomes" id="UP000005408">
    <property type="component" value="Unassembled WGS sequence"/>
</dbReference>
<dbReference type="InterPro" id="IPR016187">
    <property type="entry name" value="CTDL_fold"/>
</dbReference>
<dbReference type="PROSITE" id="PS00615">
    <property type="entry name" value="C_TYPE_LECTIN_1"/>
    <property type="match status" value="1"/>
</dbReference>
<dbReference type="PROSITE" id="PS50041">
    <property type="entry name" value="C_TYPE_LECTIN_2"/>
    <property type="match status" value="1"/>
</dbReference>
<reference evidence="3" key="1">
    <citation type="submission" date="2022-08" db="UniProtKB">
        <authorList>
            <consortium name="EnsemblMetazoa"/>
        </authorList>
    </citation>
    <scope>IDENTIFICATION</scope>
    <source>
        <strain evidence="3">05x7-T-G4-1.051#20</strain>
    </source>
</reference>
<dbReference type="SUPFAM" id="SSF56436">
    <property type="entry name" value="C-type lectin-like"/>
    <property type="match status" value="1"/>
</dbReference>
<dbReference type="CDD" id="cd00037">
    <property type="entry name" value="CLECT"/>
    <property type="match status" value="1"/>
</dbReference>
<dbReference type="PANTHER" id="PTHR22803">
    <property type="entry name" value="MANNOSE, PHOSPHOLIPASE, LECTIN RECEPTOR RELATED"/>
    <property type="match status" value="1"/>
</dbReference>
<dbReference type="SMART" id="SM00034">
    <property type="entry name" value="CLECT"/>
    <property type="match status" value="1"/>
</dbReference>
<organism evidence="3 4">
    <name type="scientific">Magallana gigas</name>
    <name type="common">Pacific oyster</name>
    <name type="synonym">Crassostrea gigas</name>
    <dbReference type="NCBI Taxonomy" id="29159"/>
    <lineage>
        <taxon>Eukaryota</taxon>
        <taxon>Metazoa</taxon>
        <taxon>Spiralia</taxon>
        <taxon>Lophotrochozoa</taxon>
        <taxon>Mollusca</taxon>
        <taxon>Bivalvia</taxon>
        <taxon>Autobranchia</taxon>
        <taxon>Pteriomorphia</taxon>
        <taxon>Ostreida</taxon>
        <taxon>Ostreoidea</taxon>
        <taxon>Ostreidae</taxon>
        <taxon>Magallana</taxon>
    </lineage>
</organism>
<dbReference type="Gene3D" id="3.10.100.10">
    <property type="entry name" value="Mannose-Binding Protein A, subunit A"/>
    <property type="match status" value="1"/>
</dbReference>
<dbReference type="InterPro" id="IPR001304">
    <property type="entry name" value="C-type_lectin-like"/>
</dbReference>
<name>A0A8W8NT56_MAGGI</name>
<evidence type="ECO:0000259" key="2">
    <source>
        <dbReference type="PROSITE" id="PS50041"/>
    </source>
</evidence>